<dbReference type="GO" id="GO:0016020">
    <property type="term" value="C:membrane"/>
    <property type="evidence" value="ECO:0007669"/>
    <property type="project" value="UniProtKB-SubCell"/>
</dbReference>
<comment type="similarity">
    <text evidence="7 8">Belongs to the MPDU1 (TC 2.A.43.3) family.</text>
</comment>
<dbReference type="Proteomes" id="UP000217790">
    <property type="component" value="Unassembled WGS sequence"/>
</dbReference>
<dbReference type="InterPro" id="IPR016817">
    <property type="entry name" value="MannP-dilichol_defect-1"/>
</dbReference>
<evidence type="ECO:0000256" key="4">
    <source>
        <dbReference type="ARBA" id="ARBA00022737"/>
    </source>
</evidence>
<dbReference type="InParanoid" id="A0A2H3EQ96"/>
<feature type="transmembrane region" description="Helical" evidence="9">
    <location>
        <begin position="48"/>
        <end position="68"/>
    </location>
</feature>
<keyword evidence="5 8" id="KW-1133">Transmembrane helix</keyword>
<dbReference type="AlphaFoldDB" id="A0A2H3EQ96"/>
<keyword evidence="6 8" id="KW-0472">Membrane</keyword>
<dbReference type="Gene3D" id="1.20.1280.290">
    <property type="match status" value="2"/>
</dbReference>
<dbReference type="PIRSF" id="PIRSF023381">
    <property type="entry name" value="MannP-dilichol_defect-1p"/>
    <property type="match status" value="1"/>
</dbReference>
<evidence type="ECO:0000256" key="9">
    <source>
        <dbReference type="SAM" id="Phobius"/>
    </source>
</evidence>
<evidence type="ECO:0000256" key="3">
    <source>
        <dbReference type="ARBA" id="ARBA00022692"/>
    </source>
</evidence>
<keyword evidence="4" id="KW-0677">Repeat</keyword>
<dbReference type="SMART" id="SM00679">
    <property type="entry name" value="CTNS"/>
    <property type="match status" value="2"/>
</dbReference>
<reference evidence="11" key="1">
    <citation type="journal article" date="2017" name="Nat. Ecol. Evol.">
        <title>Genome expansion and lineage-specific genetic innovations in the forest pathogenic fungi Armillaria.</title>
        <authorList>
            <person name="Sipos G."/>
            <person name="Prasanna A.N."/>
            <person name="Walter M.C."/>
            <person name="O'Connor E."/>
            <person name="Balint B."/>
            <person name="Krizsan K."/>
            <person name="Kiss B."/>
            <person name="Hess J."/>
            <person name="Varga T."/>
            <person name="Slot J."/>
            <person name="Riley R."/>
            <person name="Boka B."/>
            <person name="Rigling D."/>
            <person name="Barry K."/>
            <person name="Lee J."/>
            <person name="Mihaltcheva S."/>
            <person name="LaButti K."/>
            <person name="Lipzen A."/>
            <person name="Waldron R."/>
            <person name="Moloney N.M."/>
            <person name="Sperisen C."/>
            <person name="Kredics L."/>
            <person name="Vagvoelgyi C."/>
            <person name="Patrignani A."/>
            <person name="Fitzpatrick D."/>
            <person name="Nagy I."/>
            <person name="Doyle S."/>
            <person name="Anderson J.B."/>
            <person name="Grigoriev I.V."/>
            <person name="Gueldener U."/>
            <person name="Muensterkoetter M."/>
            <person name="Nagy L.G."/>
        </authorList>
    </citation>
    <scope>NUCLEOTIDE SEQUENCE [LARGE SCALE GENOMIC DNA]</scope>
    <source>
        <strain evidence="11">Ar21-2</strain>
    </source>
</reference>
<sequence>MSAITRNLPWFIRDLGVSVIGQECYTSLVENLALTDVQCLKYALSKGLGVGIVIGGSVMKVPQLLLILRAHSARGLSLTAFLFETLAYSINLFYSFRNAFPFSTYGENLFLTIQNALITCLIVYYSHRSPKRNANLATVSLGMLLTAILLNIVPEWILSFLQLSTLPLSIFSKLPQIRQNYRAQSTGQLSAFAVWSQIIGCLARLFTTLQEVGDWLVLGSFLLALALNGILGCQLWMYWGKTEVGEKVPITVGDVINGAVRLRLSTKIGGISNRMAFAE</sequence>
<dbReference type="PANTHER" id="PTHR12226">
    <property type="entry name" value="MANNOSE-P-DOLICHOL UTILIZATION DEFECT 1 LEC35 -RELATED"/>
    <property type="match status" value="1"/>
</dbReference>
<dbReference type="OrthoDB" id="271506at2759"/>
<feature type="transmembrane region" description="Helical" evidence="9">
    <location>
        <begin position="75"/>
        <end position="96"/>
    </location>
</feature>
<keyword evidence="2" id="KW-0813">Transport</keyword>
<dbReference type="FunFam" id="1.20.1280.290:FF:000006">
    <property type="entry name" value="mannose-P-dolichol utilization defect 1 protein"/>
    <property type="match status" value="1"/>
</dbReference>
<organism evidence="10 11">
    <name type="scientific">Armillaria gallica</name>
    <name type="common">Bulbous honey fungus</name>
    <name type="synonym">Armillaria bulbosa</name>
    <dbReference type="NCBI Taxonomy" id="47427"/>
    <lineage>
        <taxon>Eukaryota</taxon>
        <taxon>Fungi</taxon>
        <taxon>Dikarya</taxon>
        <taxon>Basidiomycota</taxon>
        <taxon>Agaricomycotina</taxon>
        <taxon>Agaricomycetes</taxon>
        <taxon>Agaricomycetidae</taxon>
        <taxon>Agaricales</taxon>
        <taxon>Marasmiineae</taxon>
        <taxon>Physalacriaceae</taxon>
        <taxon>Armillaria</taxon>
    </lineage>
</organism>
<gene>
    <name evidence="10" type="ORF">ARMGADRAFT_1042436</name>
</gene>
<accession>A0A2H3EQ96</accession>
<feature type="transmembrane region" description="Helical" evidence="9">
    <location>
        <begin position="133"/>
        <end position="150"/>
    </location>
</feature>
<keyword evidence="11" id="KW-1185">Reference proteome</keyword>
<keyword evidence="3 8" id="KW-0812">Transmembrane</keyword>
<comment type="subcellular location">
    <subcellularLocation>
        <location evidence="1 8">Membrane</location>
        <topology evidence="1 8">Multi-pass membrane protein</topology>
    </subcellularLocation>
</comment>
<dbReference type="InterPro" id="IPR006603">
    <property type="entry name" value="PQ-loop_rpt"/>
</dbReference>
<evidence type="ECO:0000256" key="1">
    <source>
        <dbReference type="ARBA" id="ARBA00004141"/>
    </source>
</evidence>
<dbReference type="Pfam" id="PF04193">
    <property type="entry name" value="PQ-loop"/>
    <property type="match status" value="2"/>
</dbReference>
<feature type="transmembrane region" description="Helical" evidence="9">
    <location>
        <begin position="215"/>
        <end position="239"/>
    </location>
</feature>
<evidence type="ECO:0000256" key="6">
    <source>
        <dbReference type="ARBA" id="ARBA00023136"/>
    </source>
</evidence>
<dbReference type="PANTHER" id="PTHR12226:SF2">
    <property type="entry name" value="MANNOSE-P-DOLICHOL UTILIZATION DEFECT 1 PROTEIN"/>
    <property type="match status" value="1"/>
</dbReference>
<dbReference type="OMA" id="WAERLFT"/>
<evidence type="ECO:0000256" key="5">
    <source>
        <dbReference type="ARBA" id="ARBA00022989"/>
    </source>
</evidence>
<protein>
    <recommendedName>
        <fullName evidence="8">Mannose-P-dolichol utilization defect 1 protein homolog</fullName>
    </recommendedName>
</protein>
<evidence type="ECO:0000256" key="8">
    <source>
        <dbReference type="PIRNR" id="PIRNR023381"/>
    </source>
</evidence>
<evidence type="ECO:0000256" key="2">
    <source>
        <dbReference type="ARBA" id="ARBA00022448"/>
    </source>
</evidence>
<dbReference type="EMBL" id="KZ293645">
    <property type="protein sequence ID" value="PBL02798.1"/>
    <property type="molecule type" value="Genomic_DNA"/>
</dbReference>
<evidence type="ECO:0000313" key="10">
    <source>
        <dbReference type="EMBL" id="PBL02798.1"/>
    </source>
</evidence>
<feature type="transmembrane region" description="Helical" evidence="9">
    <location>
        <begin position="108"/>
        <end position="126"/>
    </location>
</feature>
<proteinExistence type="inferred from homology"/>
<evidence type="ECO:0000256" key="7">
    <source>
        <dbReference type="ARBA" id="ARBA00038475"/>
    </source>
</evidence>
<evidence type="ECO:0000313" key="11">
    <source>
        <dbReference type="Proteomes" id="UP000217790"/>
    </source>
</evidence>
<name>A0A2H3EQ96_ARMGA</name>